<dbReference type="SUPFAM" id="SSF55961">
    <property type="entry name" value="Bet v1-like"/>
    <property type="match status" value="1"/>
</dbReference>
<keyword evidence="4" id="KW-1185">Reference proteome</keyword>
<dbReference type="OMA" id="HASICCL"/>
<dbReference type="AlphaFoldDB" id="M1UMV1"/>
<dbReference type="Proteomes" id="UP000007014">
    <property type="component" value="Chromosome 1"/>
</dbReference>
<sequence>MFIGPIGALGSNRGSPRAASTRPKPSAAAGSRCRYCRHLRTASANQRFWQQEYSGTGPGVTRRSSAALRRRCRGTRWTLAAPTPARRPGERFGRLHFLGRQALLGTCRPLIEAPAHNCRRIAAAVQISAPIAVLWKVLTDYNHLAEFIPNLAVSRTCPHPSGGIRLQQEGIQNVFGFRFRAAVLMDMSEVVGNPDEVPQRRSIYFDMVQSRDFSRFEGEWYLEEIRETADDAGSVSPAEEDRAAAEGGDATHPVPSTILGYVVEIVPRHMVPVRLVEWRIREDLVPNLLAVKREAERRYLEAYRSEAMLQAQRESPPSG</sequence>
<dbReference type="Gramene" id="CMA013CT">
    <property type="protein sequence ID" value="CMA013CT"/>
    <property type="gene ID" value="CMA013C"/>
</dbReference>
<dbReference type="InterPro" id="IPR023393">
    <property type="entry name" value="START-like_dom_sf"/>
</dbReference>
<dbReference type="PANTHER" id="PTHR34060:SF1">
    <property type="entry name" value="POLYKETIDE CYCLASE _ DEHYDRASE AND LIPID TRANSPORT PROTEIN"/>
    <property type="match status" value="1"/>
</dbReference>
<dbReference type="HOGENOM" id="CLU_872548_0_0_1"/>
<dbReference type="KEGG" id="cme:CYME_CMA013C"/>
<evidence type="ECO:0000259" key="2">
    <source>
        <dbReference type="Pfam" id="PF03364"/>
    </source>
</evidence>
<dbReference type="Gene3D" id="3.30.530.20">
    <property type="match status" value="1"/>
</dbReference>
<feature type="region of interest" description="Disordered" evidence="1">
    <location>
        <begin position="231"/>
        <end position="251"/>
    </location>
</feature>
<dbReference type="Pfam" id="PF03364">
    <property type="entry name" value="Polyketide_cyc"/>
    <property type="match status" value="1"/>
</dbReference>
<name>M1UMV1_CYAM1</name>
<evidence type="ECO:0000313" key="4">
    <source>
        <dbReference type="Proteomes" id="UP000007014"/>
    </source>
</evidence>
<feature type="domain" description="Coenzyme Q-binding protein COQ10 START" evidence="2">
    <location>
        <begin position="127"/>
        <end position="227"/>
    </location>
</feature>
<protein>
    <recommendedName>
        <fullName evidence="2">Coenzyme Q-binding protein COQ10 START domain-containing protein</fullName>
    </recommendedName>
</protein>
<dbReference type="RefSeq" id="XP_005535022.1">
    <property type="nucleotide sequence ID" value="XM_005534965.1"/>
</dbReference>
<dbReference type="GeneID" id="16992092"/>
<reference evidence="3 4" key="2">
    <citation type="journal article" date="2007" name="BMC Biol.">
        <title>A 100%-complete sequence reveals unusually simple genomic features in the hot-spring red alga Cyanidioschyzon merolae.</title>
        <authorList>
            <person name="Nozaki H."/>
            <person name="Takano H."/>
            <person name="Misumi O."/>
            <person name="Terasawa K."/>
            <person name="Matsuzaki M."/>
            <person name="Maruyama S."/>
            <person name="Nishida K."/>
            <person name="Yagisawa F."/>
            <person name="Yoshida Y."/>
            <person name="Fujiwara T."/>
            <person name="Takio S."/>
            <person name="Tamura K."/>
            <person name="Chung S.J."/>
            <person name="Nakamura S."/>
            <person name="Kuroiwa H."/>
            <person name="Tanaka K."/>
            <person name="Sato N."/>
            <person name="Kuroiwa T."/>
        </authorList>
    </citation>
    <scope>NUCLEOTIDE SEQUENCE [LARGE SCALE GENOMIC DNA]</scope>
    <source>
        <strain evidence="3 4">10D</strain>
    </source>
</reference>
<evidence type="ECO:0000313" key="3">
    <source>
        <dbReference type="EMBL" id="BAM78736.1"/>
    </source>
</evidence>
<reference evidence="3 4" key="1">
    <citation type="journal article" date="2004" name="Nature">
        <title>Genome sequence of the ultrasmall unicellular red alga Cyanidioschyzon merolae 10D.</title>
        <authorList>
            <person name="Matsuzaki M."/>
            <person name="Misumi O."/>
            <person name="Shin-i T."/>
            <person name="Maruyama S."/>
            <person name="Takahara M."/>
            <person name="Miyagishima S."/>
            <person name="Mori T."/>
            <person name="Nishida K."/>
            <person name="Yagisawa F."/>
            <person name="Nishida K."/>
            <person name="Yoshida Y."/>
            <person name="Nishimura Y."/>
            <person name="Nakao S."/>
            <person name="Kobayashi T."/>
            <person name="Momoyama Y."/>
            <person name="Higashiyama T."/>
            <person name="Minoda A."/>
            <person name="Sano M."/>
            <person name="Nomoto H."/>
            <person name="Oishi K."/>
            <person name="Hayashi H."/>
            <person name="Ohta F."/>
            <person name="Nishizaka S."/>
            <person name="Haga S."/>
            <person name="Miura S."/>
            <person name="Morishita T."/>
            <person name="Kabeya Y."/>
            <person name="Terasawa K."/>
            <person name="Suzuki Y."/>
            <person name="Ishii Y."/>
            <person name="Asakawa S."/>
            <person name="Takano H."/>
            <person name="Ohta N."/>
            <person name="Kuroiwa H."/>
            <person name="Tanaka K."/>
            <person name="Shimizu N."/>
            <person name="Sugano S."/>
            <person name="Sato N."/>
            <person name="Nozaki H."/>
            <person name="Ogasawara N."/>
            <person name="Kohara Y."/>
            <person name="Kuroiwa T."/>
        </authorList>
    </citation>
    <scope>NUCLEOTIDE SEQUENCE [LARGE SCALE GENOMIC DNA]</scope>
    <source>
        <strain evidence="3 4">10D</strain>
    </source>
</reference>
<accession>M1UMV1</accession>
<gene>
    <name evidence="3" type="ORF">CYME_CMA013C</name>
</gene>
<proteinExistence type="predicted"/>
<dbReference type="EMBL" id="AP006483">
    <property type="protein sequence ID" value="BAM78736.1"/>
    <property type="molecule type" value="Genomic_DNA"/>
</dbReference>
<organism evidence="3 4">
    <name type="scientific">Cyanidioschyzon merolae (strain NIES-3377 / 10D)</name>
    <name type="common">Unicellular red alga</name>
    <dbReference type="NCBI Taxonomy" id="280699"/>
    <lineage>
        <taxon>Eukaryota</taxon>
        <taxon>Rhodophyta</taxon>
        <taxon>Bangiophyceae</taxon>
        <taxon>Cyanidiales</taxon>
        <taxon>Cyanidiaceae</taxon>
        <taxon>Cyanidioschyzon</taxon>
    </lineage>
</organism>
<dbReference type="PANTHER" id="PTHR34060">
    <property type="entry name" value="POLYKETIDE CYCLASE / DEHYDRASE AND LIPID TRANSPORT PROTEIN"/>
    <property type="match status" value="1"/>
</dbReference>
<dbReference type="OrthoDB" id="5732at2759"/>
<dbReference type="InterPro" id="IPR005031">
    <property type="entry name" value="COQ10_START"/>
</dbReference>
<feature type="region of interest" description="Disordered" evidence="1">
    <location>
        <begin position="1"/>
        <end position="28"/>
    </location>
</feature>
<evidence type="ECO:0000256" key="1">
    <source>
        <dbReference type="SAM" id="MobiDB-lite"/>
    </source>
</evidence>